<accession>A0ABN1UYW3</accession>
<evidence type="ECO:0000313" key="2">
    <source>
        <dbReference type="EMBL" id="GAA1181323.1"/>
    </source>
</evidence>
<evidence type="ECO:0000256" key="1">
    <source>
        <dbReference type="SAM" id="MobiDB-lite"/>
    </source>
</evidence>
<dbReference type="Proteomes" id="UP001501371">
    <property type="component" value="Unassembled WGS sequence"/>
</dbReference>
<reference evidence="2 3" key="1">
    <citation type="journal article" date="2019" name="Int. J. Syst. Evol. Microbiol.">
        <title>The Global Catalogue of Microorganisms (GCM) 10K type strain sequencing project: providing services to taxonomists for standard genome sequencing and annotation.</title>
        <authorList>
            <consortium name="The Broad Institute Genomics Platform"/>
            <consortium name="The Broad Institute Genome Sequencing Center for Infectious Disease"/>
            <person name="Wu L."/>
            <person name="Ma J."/>
        </authorList>
    </citation>
    <scope>NUCLEOTIDE SEQUENCE [LARGE SCALE GENOMIC DNA]</scope>
    <source>
        <strain evidence="2 3">JCM 12696</strain>
    </source>
</reference>
<dbReference type="RefSeq" id="WP_425574124.1">
    <property type="nucleotide sequence ID" value="NZ_BAAAKV010000039.1"/>
</dbReference>
<gene>
    <name evidence="2" type="ORF">GCM10009654_43120</name>
</gene>
<dbReference type="EMBL" id="BAAAKV010000039">
    <property type="protein sequence ID" value="GAA1181323.1"/>
    <property type="molecule type" value="Genomic_DNA"/>
</dbReference>
<feature type="compositionally biased region" description="Polar residues" evidence="1">
    <location>
        <begin position="1"/>
        <end position="10"/>
    </location>
</feature>
<keyword evidence="3" id="KW-1185">Reference proteome</keyword>
<evidence type="ECO:0000313" key="3">
    <source>
        <dbReference type="Proteomes" id="UP001501371"/>
    </source>
</evidence>
<name>A0ABN1UYW3_9ACTN</name>
<dbReference type="InterPro" id="IPR046342">
    <property type="entry name" value="CBS_dom_sf"/>
</dbReference>
<sequence>MTPVQTQQHQVEAAPAAVADDMDASGPRVCDDMTVEVALSVMASARVTYLLLCDGDDQCTGVVTRAQLTLLRESSTYTDRIRLRDVLGARFTSPGTRTLTLEERGRALGVLALCR</sequence>
<organism evidence="2 3">
    <name type="scientific">Streptomyces hebeiensis</name>
    <dbReference type="NCBI Taxonomy" id="229486"/>
    <lineage>
        <taxon>Bacteria</taxon>
        <taxon>Bacillati</taxon>
        <taxon>Actinomycetota</taxon>
        <taxon>Actinomycetes</taxon>
        <taxon>Kitasatosporales</taxon>
        <taxon>Streptomycetaceae</taxon>
        <taxon>Streptomyces</taxon>
    </lineage>
</organism>
<protein>
    <submittedName>
        <fullName evidence="2">CBS domain-containing protein</fullName>
    </submittedName>
</protein>
<dbReference type="SUPFAM" id="SSF54631">
    <property type="entry name" value="CBS-domain pair"/>
    <property type="match status" value="1"/>
</dbReference>
<feature type="region of interest" description="Disordered" evidence="1">
    <location>
        <begin position="1"/>
        <end position="24"/>
    </location>
</feature>
<proteinExistence type="predicted"/>
<comment type="caution">
    <text evidence="2">The sequence shown here is derived from an EMBL/GenBank/DDBJ whole genome shotgun (WGS) entry which is preliminary data.</text>
</comment>